<evidence type="ECO:0000313" key="2">
    <source>
        <dbReference type="EMBL" id="GHI69109.1"/>
    </source>
</evidence>
<proteinExistence type="predicted"/>
<sequence>MYLIGPGQQRGHVLLVAGDAAVSRRAVHLAPSANVAALGMVPASVLLGSELPTDMVCLDGVGDPNTVLVRLRAAAVTPGPLFVYLSGRLTAGRRGRGLFLALAGTARAAVRYTAVPWDWVVGELRARPAGSTRVLVDLVADREAWPLLQEWGGLPGLPGGVVVGVVCPPGFAAGNGTVSGYTRHWIEQLRRGPVRPADVQLHALAAGAAGLPPGALVLPTARELGTGPGTQQLPPQQTPDRQGPDLQGWLQHGSGPAAPPAGGDPRPYIHALATGGRHAEAAALAGAWEEHVRHVYGFSSPEAVQWAEIRADLARMAGDFLLATGLWMGACRVRLAGQGAAAPEVYAAAAGALYCWSQVRDRASVVGSGPELLALLGALPALDPRHLRLAQARLDVLRGPALPRAVPT</sequence>
<organism evidence="2 3">
    <name type="scientific">Streptomyces nojiriensis</name>
    <dbReference type="NCBI Taxonomy" id="66374"/>
    <lineage>
        <taxon>Bacteria</taxon>
        <taxon>Bacillati</taxon>
        <taxon>Actinomycetota</taxon>
        <taxon>Actinomycetes</taxon>
        <taxon>Kitasatosporales</taxon>
        <taxon>Streptomycetaceae</taxon>
        <taxon>Streptomyces</taxon>
    </lineage>
</organism>
<dbReference type="Proteomes" id="UP000613974">
    <property type="component" value="Unassembled WGS sequence"/>
</dbReference>
<evidence type="ECO:0000313" key="3">
    <source>
        <dbReference type="Proteomes" id="UP000613974"/>
    </source>
</evidence>
<dbReference type="EMBL" id="BNEC01000005">
    <property type="protein sequence ID" value="GHI69109.1"/>
    <property type="molecule type" value="Genomic_DNA"/>
</dbReference>
<gene>
    <name evidence="2" type="ORF">Snoj_30270</name>
</gene>
<feature type="region of interest" description="Disordered" evidence="1">
    <location>
        <begin position="221"/>
        <end position="265"/>
    </location>
</feature>
<keyword evidence="3" id="KW-1185">Reference proteome</keyword>
<evidence type="ECO:0008006" key="4">
    <source>
        <dbReference type="Google" id="ProtNLM"/>
    </source>
</evidence>
<comment type="caution">
    <text evidence="2">The sequence shown here is derived from an EMBL/GenBank/DDBJ whole genome shotgun (WGS) entry which is preliminary data.</text>
</comment>
<name>A0ABQ3SLX6_9ACTN</name>
<evidence type="ECO:0000256" key="1">
    <source>
        <dbReference type="SAM" id="MobiDB-lite"/>
    </source>
</evidence>
<protein>
    <recommendedName>
        <fullName evidence="4">DUF4192 family protein</fullName>
    </recommendedName>
</protein>
<accession>A0ABQ3SLX6</accession>
<reference evidence="3" key="1">
    <citation type="submission" date="2023-07" db="EMBL/GenBank/DDBJ databases">
        <title>Whole genome shotgun sequence of Streptomyces nojiriensis NBRC 13794.</title>
        <authorList>
            <person name="Komaki H."/>
            <person name="Tamura T."/>
        </authorList>
    </citation>
    <scope>NUCLEOTIDE SEQUENCE [LARGE SCALE GENOMIC DNA]</scope>
    <source>
        <strain evidence="3">NBRC 13794</strain>
    </source>
</reference>
<feature type="compositionally biased region" description="Low complexity" evidence="1">
    <location>
        <begin position="221"/>
        <end position="239"/>
    </location>
</feature>